<evidence type="ECO:0000256" key="1">
    <source>
        <dbReference type="ARBA" id="ARBA00009437"/>
    </source>
</evidence>
<keyword evidence="4" id="KW-0804">Transcription</keyword>
<dbReference type="AlphaFoldDB" id="I8HXV1"/>
<dbReference type="PANTHER" id="PTHR30126:SF5">
    <property type="entry name" value="HTH-TYPE TRANSCRIPTIONAL ACTIVATOR CMPR"/>
    <property type="match status" value="1"/>
</dbReference>
<dbReference type="CDD" id="cd08419">
    <property type="entry name" value="PBP2_CbbR_RubisCO_like"/>
    <property type="match status" value="1"/>
</dbReference>
<keyword evidence="3" id="KW-0238">DNA-binding</keyword>
<dbReference type="GO" id="GO:0000976">
    <property type="term" value="F:transcription cis-regulatory region binding"/>
    <property type="evidence" value="ECO:0007669"/>
    <property type="project" value="TreeGrafter"/>
</dbReference>
<dbReference type="InterPro" id="IPR036390">
    <property type="entry name" value="WH_DNA-bd_sf"/>
</dbReference>
<keyword evidence="7" id="KW-1185">Reference proteome</keyword>
<dbReference type="Gene3D" id="3.40.190.290">
    <property type="match status" value="1"/>
</dbReference>
<dbReference type="PRINTS" id="PR00039">
    <property type="entry name" value="HTHLYSR"/>
</dbReference>
<sequence>MIVMKLTRRITLRQLEVFCEAARQLNFSDVAETLSLTQPAITMQIRQLEDAIGLALFERNGRRKTLTEAGRRMLEHASRILGEVRDTEQSLLALKGLSDGSITVGLVSTANHFAPRLLAAFSQLHPGIEVRFVVGNREALVTMLKENQTDLVVMGRPPEELETVSEALAKNPHLLVAPPTHALCGKRRLALQRLRDETFLQRESGSGTRGVMEEFFAAQGFRPRRILSLGSNETVKQAVMAGLGLSVLSLHTLALELRSGEIASLDVAGLPLQRTWHVVHLRRRPLSPAAAAFRQFLIAETARYLKREFAELL</sequence>
<gene>
    <name evidence="6" type="ORF">WQQ_34660</name>
</gene>
<dbReference type="Pfam" id="PF03466">
    <property type="entry name" value="LysR_substrate"/>
    <property type="match status" value="1"/>
</dbReference>
<dbReference type="PANTHER" id="PTHR30126">
    <property type="entry name" value="HTH-TYPE TRANSCRIPTIONAL REGULATOR"/>
    <property type="match status" value="1"/>
</dbReference>
<keyword evidence="2" id="KW-0805">Transcription regulation</keyword>
<accession>I8HXV1</accession>
<dbReference type="Gene3D" id="1.10.10.10">
    <property type="entry name" value="Winged helix-like DNA-binding domain superfamily/Winged helix DNA-binding domain"/>
    <property type="match status" value="1"/>
</dbReference>
<dbReference type="Pfam" id="PF00126">
    <property type="entry name" value="HTH_1"/>
    <property type="match status" value="1"/>
</dbReference>
<protein>
    <submittedName>
        <fullName evidence="6">Hth-type transcriptional regulator cfxr (Rubisco operon transcriptional regulator LysR family)</fullName>
    </submittedName>
</protein>
<reference evidence="6 7" key="1">
    <citation type="journal article" date="2012" name="J. Bacteriol.">
        <title>Genome Sequence of n-Alkane-Degrading Hydrocarboniphaga effusa Strain AP103T (ATCC BAA-332T).</title>
        <authorList>
            <person name="Chang H.K."/>
            <person name="Zylstra G.J."/>
            <person name="Chae J.C."/>
        </authorList>
    </citation>
    <scope>NUCLEOTIDE SEQUENCE [LARGE SCALE GENOMIC DNA]</scope>
    <source>
        <strain evidence="6 7">AP103</strain>
    </source>
</reference>
<comment type="similarity">
    <text evidence="1">Belongs to the LysR transcriptional regulatory family.</text>
</comment>
<name>I8HXV1_9GAMM</name>
<dbReference type="Proteomes" id="UP000003704">
    <property type="component" value="Unassembled WGS sequence"/>
</dbReference>
<dbReference type="InterPro" id="IPR000847">
    <property type="entry name" value="LysR_HTH_N"/>
</dbReference>
<feature type="domain" description="HTH lysR-type" evidence="5">
    <location>
        <begin position="10"/>
        <end position="67"/>
    </location>
</feature>
<proteinExistence type="inferred from homology"/>
<evidence type="ECO:0000256" key="2">
    <source>
        <dbReference type="ARBA" id="ARBA00023015"/>
    </source>
</evidence>
<dbReference type="PATRIC" id="fig|1172194.4.peg.3363"/>
<dbReference type="GO" id="GO:0003700">
    <property type="term" value="F:DNA-binding transcription factor activity"/>
    <property type="evidence" value="ECO:0007669"/>
    <property type="project" value="InterPro"/>
</dbReference>
<comment type="caution">
    <text evidence="6">The sequence shown here is derived from an EMBL/GenBank/DDBJ whole genome shotgun (WGS) entry which is preliminary data.</text>
</comment>
<organism evidence="6 7">
    <name type="scientific">Hydrocarboniphaga effusa AP103</name>
    <dbReference type="NCBI Taxonomy" id="1172194"/>
    <lineage>
        <taxon>Bacteria</taxon>
        <taxon>Pseudomonadati</taxon>
        <taxon>Pseudomonadota</taxon>
        <taxon>Gammaproteobacteria</taxon>
        <taxon>Nevskiales</taxon>
        <taxon>Nevskiaceae</taxon>
        <taxon>Hydrocarboniphaga</taxon>
    </lineage>
</organism>
<dbReference type="STRING" id="1172194.WQQ_34660"/>
<dbReference type="SUPFAM" id="SSF46785">
    <property type="entry name" value="Winged helix' DNA-binding domain"/>
    <property type="match status" value="1"/>
</dbReference>
<evidence type="ECO:0000256" key="3">
    <source>
        <dbReference type="ARBA" id="ARBA00023125"/>
    </source>
</evidence>
<evidence type="ECO:0000256" key="4">
    <source>
        <dbReference type="ARBA" id="ARBA00023163"/>
    </source>
</evidence>
<dbReference type="InterPro" id="IPR005119">
    <property type="entry name" value="LysR_subst-bd"/>
</dbReference>
<dbReference type="SUPFAM" id="SSF53850">
    <property type="entry name" value="Periplasmic binding protein-like II"/>
    <property type="match status" value="1"/>
</dbReference>
<evidence type="ECO:0000313" key="7">
    <source>
        <dbReference type="Proteomes" id="UP000003704"/>
    </source>
</evidence>
<dbReference type="FunFam" id="1.10.10.10:FF:000001">
    <property type="entry name" value="LysR family transcriptional regulator"/>
    <property type="match status" value="1"/>
</dbReference>
<dbReference type="EMBL" id="AKGD01000003">
    <property type="protein sequence ID" value="EIT68271.1"/>
    <property type="molecule type" value="Genomic_DNA"/>
</dbReference>
<evidence type="ECO:0000259" key="5">
    <source>
        <dbReference type="PROSITE" id="PS50931"/>
    </source>
</evidence>
<evidence type="ECO:0000313" key="6">
    <source>
        <dbReference type="EMBL" id="EIT68271.1"/>
    </source>
</evidence>
<dbReference type="PROSITE" id="PS50931">
    <property type="entry name" value="HTH_LYSR"/>
    <property type="match status" value="1"/>
</dbReference>
<dbReference type="InterPro" id="IPR036388">
    <property type="entry name" value="WH-like_DNA-bd_sf"/>
</dbReference>